<sequence>MAAHREESPGETGPPIPRDLPDQQTRPGEDPWDVTAPDLPDTELPDTDEAGTGRRGAPRPAGVRPGQPVPDEPSD</sequence>
<evidence type="ECO:0000256" key="1">
    <source>
        <dbReference type="SAM" id="MobiDB-lite"/>
    </source>
</evidence>
<organism evidence="2 3">
    <name type="scientific">Streptomyces griseoruber</name>
    <dbReference type="NCBI Taxonomy" id="1943"/>
    <lineage>
        <taxon>Bacteria</taxon>
        <taxon>Bacillati</taxon>
        <taxon>Actinomycetota</taxon>
        <taxon>Actinomycetes</taxon>
        <taxon>Kitasatosporales</taxon>
        <taxon>Streptomycetaceae</taxon>
        <taxon>Streptomyces</taxon>
    </lineage>
</organism>
<protein>
    <submittedName>
        <fullName evidence="2">Uncharacterized protein</fullName>
    </submittedName>
</protein>
<dbReference type="RefSeq" id="WP_055635305.1">
    <property type="nucleotide sequence ID" value="NZ_JBIRRP010000001.1"/>
</dbReference>
<dbReference type="STRING" id="1943.AQJ64_09540"/>
<dbReference type="Proteomes" id="UP000052982">
    <property type="component" value="Unassembled WGS sequence"/>
</dbReference>
<keyword evidence="3" id="KW-1185">Reference proteome</keyword>
<gene>
    <name evidence="2" type="ORF">AQJ64_09540</name>
</gene>
<proteinExistence type="predicted"/>
<accession>A0A124I4A2</accession>
<feature type="region of interest" description="Disordered" evidence="1">
    <location>
        <begin position="1"/>
        <end position="75"/>
    </location>
</feature>
<dbReference type="EMBL" id="LMWW01000010">
    <property type="protein sequence ID" value="KUN86265.1"/>
    <property type="molecule type" value="Genomic_DNA"/>
</dbReference>
<dbReference type="AlphaFoldDB" id="A0A124I4A2"/>
<evidence type="ECO:0000313" key="2">
    <source>
        <dbReference type="EMBL" id="KUN86265.1"/>
    </source>
</evidence>
<feature type="compositionally biased region" description="Acidic residues" evidence="1">
    <location>
        <begin position="40"/>
        <end position="49"/>
    </location>
</feature>
<reference evidence="2 3" key="1">
    <citation type="submission" date="2015-10" db="EMBL/GenBank/DDBJ databases">
        <title>Draft genome sequence of Streptomyces griseoruber DSM 40281, type strain for the species Streptomyces griseoruber.</title>
        <authorList>
            <person name="Ruckert C."/>
            <person name="Winkler A."/>
            <person name="Kalinowski J."/>
            <person name="Kampfer P."/>
            <person name="Glaeser S."/>
        </authorList>
    </citation>
    <scope>NUCLEOTIDE SEQUENCE [LARGE SCALE GENOMIC DNA]</scope>
    <source>
        <strain evidence="2 3">DSM 40281</strain>
    </source>
</reference>
<dbReference type="OrthoDB" id="4299333at2"/>
<comment type="caution">
    <text evidence="2">The sequence shown here is derived from an EMBL/GenBank/DDBJ whole genome shotgun (WGS) entry which is preliminary data.</text>
</comment>
<evidence type="ECO:0000313" key="3">
    <source>
        <dbReference type="Proteomes" id="UP000052982"/>
    </source>
</evidence>
<name>A0A124I4A2_9ACTN</name>